<organism evidence="5 6">
    <name type="scientific">Robertmurraya siralis</name>
    <dbReference type="NCBI Taxonomy" id="77777"/>
    <lineage>
        <taxon>Bacteria</taxon>
        <taxon>Bacillati</taxon>
        <taxon>Bacillota</taxon>
        <taxon>Bacilli</taxon>
        <taxon>Bacillales</taxon>
        <taxon>Bacillaceae</taxon>
        <taxon>Robertmurraya</taxon>
    </lineage>
</organism>
<feature type="transmembrane region" description="Helical" evidence="3">
    <location>
        <begin position="246"/>
        <end position="265"/>
    </location>
</feature>
<dbReference type="PANTHER" id="PTHR22911:SF79">
    <property type="entry name" value="MOBA-LIKE NTP TRANSFERASE DOMAIN-CONTAINING PROTEIN"/>
    <property type="match status" value="1"/>
</dbReference>
<feature type="transmembrane region" description="Helical" evidence="3">
    <location>
        <begin position="37"/>
        <end position="56"/>
    </location>
</feature>
<feature type="domain" description="EamA" evidence="4">
    <location>
        <begin position="153"/>
        <end position="288"/>
    </location>
</feature>
<evidence type="ECO:0000256" key="2">
    <source>
        <dbReference type="ARBA" id="ARBA00007362"/>
    </source>
</evidence>
<dbReference type="EMBL" id="BORC01000001">
    <property type="protein sequence ID" value="GIN60804.1"/>
    <property type="molecule type" value="Genomic_DNA"/>
</dbReference>
<dbReference type="GO" id="GO:0016020">
    <property type="term" value="C:membrane"/>
    <property type="evidence" value="ECO:0007669"/>
    <property type="project" value="InterPro"/>
</dbReference>
<feature type="transmembrane region" description="Helical" evidence="3">
    <location>
        <begin position="216"/>
        <end position="234"/>
    </location>
</feature>
<dbReference type="InterPro" id="IPR000620">
    <property type="entry name" value="EamA_dom"/>
</dbReference>
<reference evidence="5" key="1">
    <citation type="submission" date="2021-03" db="EMBL/GenBank/DDBJ databases">
        <title>Antimicrobial resistance genes in bacteria isolated from Japanese honey, and their potential for conferring macrolide and lincosamide resistance in the American foulbrood pathogen Paenibacillus larvae.</title>
        <authorList>
            <person name="Okamoto M."/>
            <person name="Kumagai M."/>
            <person name="Kanamori H."/>
            <person name="Takamatsu D."/>
        </authorList>
    </citation>
    <scope>NUCLEOTIDE SEQUENCE</scope>
    <source>
        <strain evidence="5">J27TS8</strain>
    </source>
</reference>
<evidence type="ECO:0000256" key="1">
    <source>
        <dbReference type="ARBA" id="ARBA00004127"/>
    </source>
</evidence>
<dbReference type="SUPFAM" id="SSF103481">
    <property type="entry name" value="Multidrug resistance efflux transporter EmrE"/>
    <property type="match status" value="2"/>
</dbReference>
<keyword evidence="3" id="KW-0472">Membrane</keyword>
<dbReference type="InterPro" id="IPR037185">
    <property type="entry name" value="EmrE-like"/>
</dbReference>
<sequence length="308" mass="33658">MKKILPYIMIAFGAALWGLIAIFVRELKEAGLTEMEIVTVRVTFAAIFLLIVGAVSYREQLQVQFKKLPFFIGTGIFSIAFFNYCYFFTINELNVSIAVILLYTSPAFVTILSFIFLKESIHKQKIIAVVGTILGCVFIVGVGVEQGTTITLLGVLTGLGSGLGYALYSIFGKVALKHEIKPFTVTLYTFVIAAIALLPFSGIWGKLDILFSPRVLFVSVGLGLVPTVIAYLAYTWGLEKTESSKAAIIATVEPVVAMLIGFVIFQENLGISQMFGAFLILLSVMFVNLPVMKGNEQIKHHKNTGSIG</sequence>
<comment type="caution">
    <text evidence="5">The sequence shown here is derived from an EMBL/GenBank/DDBJ whole genome shotgun (WGS) entry which is preliminary data.</text>
</comment>
<feature type="transmembrane region" description="Helical" evidence="3">
    <location>
        <begin position="150"/>
        <end position="171"/>
    </location>
</feature>
<feature type="transmembrane region" description="Helical" evidence="3">
    <location>
        <begin position="126"/>
        <end position="144"/>
    </location>
</feature>
<name>A0A919WFF2_9BACI</name>
<gene>
    <name evidence="5" type="ORF">J27TS8_07970</name>
</gene>
<keyword evidence="3" id="KW-1133">Transmembrane helix</keyword>
<keyword evidence="3" id="KW-0812">Transmembrane</keyword>
<dbReference type="RefSeq" id="WP_095306490.1">
    <property type="nucleotide sequence ID" value="NZ_BORC01000001.1"/>
</dbReference>
<feature type="transmembrane region" description="Helical" evidence="3">
    <location>
        <begin position="68"/>
        <end position="89"/>
    </location>
</feature>
<feature type="transmembrane region" description="Helical" evidence="3">
    <location>
        <begin position="271"/>
        <end position="292"/>
    </location>
</feature>
<evidence type="ECO:0000259" key="4">
    <source>
        <dbReference type="Pfam" id="PF00892"/>
    </source>
</evidence>
<evidence type="ECO:0000313" key="6">
    <source>
        <dbReference type="Proteomes" id="UP000682111"/>
    </source>
</evidence>
<proteinExistence type="inferred from homology"/>
<evidence type="ECO:0000256" key="3">
    <source>
        <dbReference type="SAM" id="Phobius"/>
    </source>
</evidence>
<feature type="transmembrane region" description="Helical" evidence="3">
    <location>
        <begin position="183"/>
        <end position="204"/>
    </location>
</feature>
<dbReference type="PANTHER" id="PTHR22911">
    <property type="entry name" value="ACYL-MALONYL CONDENSING ENZYME-RELATED"/>
    <property type="match status" value="1"/>
</dbReference>
<comment type="subcellular location">
    <subcellularLocation>
        <location evidence="1">Endomembrane system</location>
        <topology evidence="1">Multi-pass membrane protein</topology>
    </subcellularLocation>
</comment>
<feature type="transmembrane region" description="Helical" evidence="3">
    <location>
        <begin position="95"/>
        <end position="117"/>
    </location>
</feature>
<dbReference type="AlphaFoldDB" id="A0A919WFF2"/>
<protein>
    <submittedName>
        <fullName evidence="5">EamA family transporter</fullName>
    </submittedName>
</protein>
<dbReference type="Proteomes" id="UP000682111">
    <property type="component" value="Unassembled WGS sequence"/>
</dbReference>
<dbReference type="OrthoDB" id="6707571at2"/>
<dbReference type="Gene3D" id="1.10.3730.20">
    <property type="match status" value="2"/>
</dbReference>
<feature type="domain" description="EamA" evidence="4">
    <location>
        <begin position="7"/>
        <end position="140"/>
    </location>
</feature>
<feature type="transmembrane region" description="Helical" evidence="3">
    <location>
        <begin position="7"/>
        <end position="25"/>
    </location>
</feature>
<keyword evidence="6" id="KW-1185">Reference proteome</keyword>
<dbReference type="Pfam" id="PF00892">
    <property type="entry name" value="EamA"/>
    <property type="match status" value="2"/>
</dbReference>
<comment type="similarity">
    <text evidence="2">Belongs to the EamA transporter family.</text>
</comment>
<evidence type="ECO:0000313" key="5">
    <source>
        <dbReference type="EMBL" id="GIN60804.1"/>
    </source>
</evidence>
<accession>A0A919WFF2</accession>